<evidence type="ECO:0008006" key="4">
    <source>
        <dbReference type="Google" id="ProtNLM"/>
    </source>
</evidence>
<dbReference type="Proteomes" id="UP001489333">
    <property type="component" value="Unassembled WGS sequence"/>
</dbReference>
<name>A0ABU9UQI1_9GAMM</name>
<dbReference type="RefSeq" id="WP_311890398.1">
    <property type="nucleotide sequence ID" value="NZ_JBCHKU010000008.1"/>
</dbReference>
<dbReference type="EMBL" id="JBCHKU010000008">
    <property type="protein sequence ID" value="MEM6248511.1"/>
    <property type="molecule type" value="Genomic_DNA"/>
</dbReference>
<protein>
    <recommendedName>
        <fullName evidence="4">SMP domain-containing protein</fullName>
    </recommendedName>
</protein>
<sequence length="80" mass="8563">MNKKKTSKKLASQAGATLNDPNASKIKKSMAAGALAQADPSKQTSKEMEKKASDVLKSDKFSEETKSFAASIVSQSNKER</sequence>
<proteinExistence type="predicted"/>
<accession>A0ABU9UQI1</accession>
<keyword evidence="3" id="KW-1185">Reference proteome</keyword>
<organism evidence="2 3">
    <name type="scientific">Shewanella vaxholmensis</name>
    <dbReference type="NCBI Taxonomy" id="3063535"/>
    <lineage>
        <taxon>Bacteria</taxon>
        <taxon>Pseudomonadati</taxon>
        <taxon>Pseudomonadota</taxon>
        <taxon>Gammaproteobacteria</taxon>
        <taxon>Alteromonadales</taxon>
        <taxon>Shewanellaceae</taxon>
        <taxon>Shewanella</taxon>
    </lineage>
</organism>
<gene>
    <name evidence="2" type="ORF">AAGS29_07850</name>
</gene>
<evidence type="ECO:0000313" key="3">
    <source>
        <dbReference type="Proteomes" id="UP001489333"/>
    </source>
</evidence>
<evidence type="ECO:0000256" key="1">
    <source>
        <dbReference type="SAM" id="MobiDB-lite"/>
    </source>
</evidence>
<comment type="caution">
    <text evidence="2">The sequence shown here is derived from an EMBL/GenBank/DDBJ whole genome shotgun (WGS) entry which is preliminary data.</text>
</comment>
<feature type="region of interest" description="Disordered" evidence="1">
    <location>
        <begin position="1"/>
        <end position="60"/>
    </location>
</feature>
<evidence type="ECO:0000313" key="2">
    <source>
        <dbReference type="EMBL" id="MEM6248511.1"/>
    </source>
</evidence>
<feature type="compositionally biased region" description="Basic and acidic residues" evidence="1">
    <location>
        <begin position="44"/>
        <end position="60"/>
    </location>
</feature>
<reference evidence="2 3" key="1">
    <citation type="submission" date="2024-04" db="EMBL/GenBank/DDBJ databases">
        <title>Novel Shewanella species isolated from Baltic Sea sediments.</title>
        <authorList>
            <person name="Martin-Rodriguez A.J."/>
            <person name="Fernandez-Juarez V."/>
            <person name="Valeriano V.D."/>
            <person name="Mihindukulasooriya I."/>
            <person name="Ceresnova L."/>
            <person name="Joffre E."/>
            <person name="Jensie-Markopoulos S."/>
            <person name="Moore E.R.B."/>
            <person name="Sjoling A."/>
        </authorList>
    </citation>
    <scope>NUCLEOTIDE SEQUENCE [LARGE SCALE GENOMIC DNA]</scope>
    <source>
        <strain evidence="2 3">VAX-SP0-0CM-1</strain>
    </source>
</reference>